<dbReference type="GO" id="GO:0012505">
    <property type="term" value="C:endomembrane system"/>
    <property type="evidence" value="ECO:0007669"/>
    <property type="project" value="UniProtKB-SubCell"/>
</dbReference>
<keyword evidence="3 5" id="KW-1133">Transmembrane helix</keyword>
<evidence type="ECO:0000256" key="1">
    <source>
        <dbReference type="ARBA" id="ARBA00004127"/>
    </source>
</evidence>
<protein>
    <recommendedName>
        <fullName evidence="8">Steroid 5-alpha reductase C-terminal domain-containing protein</fullName>
    </recommendedName>
</protein>
<name>A0A235BPX0_UNCW3</name>
<reference evidence="6 7" key="1">
    <citation type="submission" date="2017-07" db="EMBL/GenBank/DDBJ databases">
        <title>Recovery of genomes from metagenomes via a dereplication, aggregation, and scoring strategy.</title>
        <authorList>
            <person name="Sieber C.M."/>
            <person name="Probst A.J."/>
            <person name="Sharrar A."/>
            <person name="Thomas B.C."/>
            <person name="Hess M."/>
            <person name="Tringe S.G."/>
            <person name="Banfield J.F."/>
        </authorList>
    </citation>
    <scope>NUCLEOTIDE SEQUENCE [LARGE SCALE GENOMIC DNA]</scope>
    <source>
        <strain evidence="6">JGI_Cruoil_03_44_89</strain>
    </source>
</reference>
<dbReference type="PANTHER" id="PTHR12714:SF9">
    <property type="entry name" value="PROTEIN-S-ISOPRENYLCYSTEINE O-METHYLTRANSFERASE"/>
    <property type="match status" value="1"/>
</dbReference>
<dbReference type="EMBL" id="NOZQ01000197">
    <property type="protein sequence ID" value="OYD14226.1"/>
    <property type="molecule type" value="Genomic_DNA"/>
</dbReference>
<feature type="transmembrane region" description="Helical" evidence="5">
    <location>
        <begin position="36"/>
        <end position="56"/>
    </location>
</feature>
<evidence type="ECO:0000256" key="3">
    <source>
        <dbReference type="ARBA" id="ARBA00022989"/>
    </source>
</evidence>
<evidence type="ECO:0000256" key="4">
    <source>
        <dbReference type="ARBA" id="ARBA00023136"/>
    </source>
</evidence>
<dbReference type="Pfam" id="PF04191">
    <property type="entry name" value="PEMT"/>
    <property type="match status" value="1"/>
</dbReference>
<dbReference type="Gene3D" id="1.20.120.1630">
    <property type="match status" value="1"/>
</dbReference>
<comment type="subcellular location">
    <subcellularLocation>
        <location evidence="1">Endomembrane system</location>
        <topology evidence="1">Multi-pass membrane protein</topology>
    </subcellularLocation>
</comment>
<proteinExistence type="predicted"/>
<evidence type="ECO:0000256" key="2">
    <source>
        <dbReference type="ARBA" id="ARBA00022692"/>
    </source>
</evidence>
<dbReference type="AlphaFoldDB" id="A0A235BPX0"/>
<evidence type="ECO:0000313" key="6">
    <source>
        <dbReference type="EMBL" id="OYD14226.1"/>
    </source>
</evidence>
<evidence type="ECO:0000256" key="5">
    <source>
        <dbReference type="SAM" id="Phobius"/>
    </source>
</evidence>
<dbReference type="Proteomes" id="UP000215215">
    <property type="component" value="Unassembled WGS sequence"/>
</dbReference>
<organism evidence="6 7">
    <name type="scientific">candidate division WOR-3 bacterium JGI_Cruoil_03_44_89</name>
    <dbReference type="NCBI Taxonomy" id="1973748"/>
    <lineage>
        <taxon>Bacteria</taxon>
        <taxon>Bacteria division WOR-3</taxon>
    </lineage>
</organism>
<sequence length="189" mass="22079">MMWKKWIFRYRGCIPVLPCLVLILLSNPCRKPVVVSLLLVVFGELIRILSTAYIGGRSRSSEIKAKRLISDGPYSRVRNPIYIGNFFIGLGFVFLFNVWVSYILPIYISLFLVEYAIIINTEENFLLTKFEEEYKRYKQSVPSIIPLLRRYNGERITPNFIRALKSERDTLVTIILVYLLAYLAWSIKV</sequence>
<dbReference type="GO" id="GO:0016740">
    <property type="term" value="F:transferase activity"/>
    <property type="evidence" value="ECO:0007669"/>
    <property type="project" value="UniProtKB-ARBA"/>
</dbReference>
<comment type="caution">
    <text evidence="6">The sequence shown here is derived from an EMBL/GenBank/DDBJ whole genome shotgun (WGS) entry which is preliminary data.</text>
</comment>
<keyword evidence="2 5" id="KW-0812">Transmembrane</keyword>
<keyword evidence="4 5" id="KW-0472">Membrane</keyword>
<gene>
    <name evidence="6" type="ORF">CH333_08520</name>
</gene>
<evidence type="ECO:0000313" key="7">
    <source>
        <dbReference type="Proteomes" id="UP000215215"/>
    </source>
</evidence>
<dbReference type="InterPro" id="IPR007318">
    <property type="entry name" value="Phopholipid_MeTrfase"/>
</dbReference>
<evidence type="ECO:0008006" key="8">
    <source>
        <dbReference type="Google" id="ProtNLM"/>
    </source>
</evidence>
<feature type="transmembrane region" description="Helical" evidence="5">
    <location>
        <begin position="170"/>
        <end position="187"/>
    </location>
</feature>
<dbReference type="PANTHER" id="PTHR12714">
    <property type="entry name" value="PROTEIN-S ISOPRENYLCYSTEINE O-METHYLTRANSFERASE"/>
    <property type="match status" value="1"/>
</dbReference>
<accession>A0A235BPX0</accession>